<dbReference type="InterPro" id="IPR029039">
    <property type="entry name" value="Flavoprotein-like_sf"/>
</dbReference>
<evidence type="ECO:0000259" key="3">
    <source>
        <dbReference type="Pfam" id="PF03358"/>
    </source>
</evidence>
<evidence type="ECO:0000313" key="4">
    <source>
        <dbReference type="EMBL" id="MDT8903169.1"/>
    </source>
</evidence>
<reference evidence="4 5" key="1">
    <citation type="submission" date="2023-07" db="EMBL/GenBank/DDBJ databases">
        <title>The novel representative of Negativicutes class, Anaeroselena agilis gen. nov. sp. nov.</title>
        <authorList>
            <person name="Prokofeva M.I."/>
            <person name="Elcheninov A.G."/>
            <person name="Klyukina A."/>
            <person name="Kublanov I.V."/>
            <person name="Frolov E.N."/>
            <person name="Podosokorskaya O.A."/>
        </authorList>
    </citation>
    <scope>NUCLEOTIDE SEQUENCE [LARGE SCALE GENOMIC DNA]</scope>
    <source>
        <strain evidence="4 5">4137-cl</strain>
    </source>
</reference>
<dbReference type="PANTHER" id="PTHR43278:SF4">
    <property type="entry name" value="NAD(P)H-DEPENDENT FMN-CONTAINING OXIDOREDUCTASE YWQN-RELATED"/>
    <property type="match status" value="1"/>
</dbReference>
<keyword evidence="2" id="KW-0288">FMN</keyword>
<dbReference type="InterPro" id="IPR051796">
    <property type="entry name" value="ISF_SsuE-like"/>
</dbReference>
<organism evidence="4 5">
    <name type="scientific">Anaeroselena agilis</name>
    <dbReference type="NCBI Taxonomy" id="3063788"/>
    <lineage>
        <taxon>Bacteria</taxon>
        <taxon>Bacillati</taxon>
        <taxon>Bacillota</taxon>
        <taxon>Negativicutes</taxon>
        <taxon>Acetonemataceae</taxon>
        <taxon>Anaeroselena</taxon>
    </lineage>
</organism>
<dbReference type="Pfam" id="PF03358">
    <property type="entry name" value="FMN_red"/>
    <property type="match status" value="1"/>
</dbReference>
<protein>
    <submittedName>
        <fullName evidence="4">Flavodoxin family protein</fullName>
    </submittedName>
</protein>
<keyword evidence="5" id="KW-1185">Reference proteome</keyword>
<dbReference type="Proteomes" id="UP001254848">
    <property type="component" value="Unassembled WGS sequence"/>
</dbReference>
<dbReference type="EMBL" id="JAUOZS010000001">
    <property type="protein sequence ID" value="MDT8903169.1"/>
    <property type="molecule type" value="Genomic_DNA"/>
</dbReference>
<sequence>MKALAVCGSPRKNGNTEYYLRLFLSELAAKGIETEFLWLGDKRILPCKGCYGCLEHKACVQQDDFEEIFARMQAADAIIVGSPVYVSKPTGLLASLLERVTFSARASGRMLSGKVGAPVTVARRAGQTFAFAELLLWYFINDMIIPGSMYWNVGVAGAKGAIDADRDLEGIEIIKYAAANMARVIQALQTAGANAPVDRDKLFFTPPASDK</sequence>
<evidence type="ECO:0000313" key="5">
    <source>
        <dbReference type="Proteomes" id="UP001254848"/>
    </source>
</evidence>
<dbReference type="Gene3D" id="3.40.50.360">
    <property type="match status" value="1"/>
</dbReference>
<name>A0ABU3P2B2_9FIRM</name>
<keyword evidence="1" id="KW-0285">Flavoprotein</keyword>
<gene>
    <name evidence="4" type="ORF">Q4T40_18190</name>
</gene>
<evidence type="ECO:0000256" key="2">
    <source>
        <dbReference type="ARBA" id="ARBA00022643"/>
    </source>
</evidence>
<dbReference type="RefSeq" id="WP_413781628.1">
    <property type="nucleotide sequence ID" value="NZ_JAUOZS010000001.1"/>
</dbReference>
<accession>A0ABU3P2B2</accession>
<dbReference type="PANTHER" id="PTHR43278">
    <property type="entry name" value="NAD(P)H-DEPENDENT FMN-CONTAINING OXIDOREDUCTASE YWQN-RELATED"/>
    <property type="match status" value="1"/>
</dbReference>
<evidence type="ECO:0000256" key="1">
    <source>
        <dbReference type="ARBA" id="ARBA00022630"/>
    </source>
</evidence>
<dbReference type="InterPro" id="IPR005025">
    <property type="entry name" value="FMN_Rdtase-like_dom"/>
</dbReference>
<feature type="domain" description="NADPH-dependent FMN reductase-like" evidence="3">
    <location>
        <begin position="1"/>
        <end position="155"/>
    </location>
</feature>
<dbReference type="SUPFAM" id="SSF52218">
    <property type="entry name" value="Flavoproteins"/>
    <property type="match status" value="1"/>
</dbReference>
<proteinExistence type="predicted"/>
<comment type="caution">
    <text evidence="4">The sequence shown here is derived from an EMBL/GenBank/DDBJ whole genome shotgun (WGS) entry which is preliminary data.</text>
</comment>